<keyword evidence="1" id="KW-1133">Transmembrane helix</keyword>
<proteinExistence type="predicted"/>
<keyword evidence="1" id="KW-0812">Transmembrane</keyword>
<evidence type="ECO:0000313" key="2">
    <source>
        <dbReference type="EMBL" id="MFN0290141.1"/>
    </source>
</evidence>
<keyword evidence="1" id="KW-0472">Membrane</keyword>
<evidence type="ECO:0000313" key="3">
    <source>
        <dbReference type="Proteomes" id="UP001517367"/>
    </source>
</evidence>
<keyword evidence="3" id="KW-1185">Reference proteome</keyword>
<protein>
    <recommendedName>
        <fullName evidence="4">DUF4760 domain-containing protein</fullName>
    </recommendedName>
</protein>
<evidence type="ECO:0000256" key="1">
    <source>
        <dbReference type="SAM" id="Phobius"/>
    </source>
</evidence>
<accession>A0ABW9JEH6</accession>
<evidence type="ECO:0008006" key="4">
    <source>
        <dbReference type="Google" id="ProtNLM"/>
    </source>
</evidence>
<feature type="transmembrane region" description="Helical" evidence="1">
    <location>
        <begin position="20"/>
        <end position="39"/>
    </location>
</feature>
<comment type="caution">
    <text evidence="2">The sequence shown here is derived from an EMBL/GenBank/DDBJ whole genome shotgun (WGS) entry which is preliminary data.</text>
</comment>
<dbReference type="EMBL" id="SRMP02000001">
    <property type="protein sequence ID" value="MFN0290141.1"/>
    <property type="molecule type" value="Genomic_DNA"/>
</dbReference>
<reference evidence="2 3" key="1">
    <citation type="submission" date="2024-12" db="EMBL/GenBank/DDBJ databases">
        <authorList>
            <person name="Hu S."/>
        </authorList>
    </citation>
    <scope>NUCLEOTIDE SEQUENCE [LARGE SCALE GENOMIC DNA]</scope>
    <source>
        <strain evidence="2 3">P-25</strain>
    </source>
</reference>
<dbReference type="PROSITE" id="PS51257">
    <property type="entry name" value="PROKAR_LIPOPROTEIN"/>
    <property type="match status" value="1"/>
</dbReference>
<name>A0ABW9JEH6_9SPHI</name>
<dbReference type="RefSeq" id="WP_138727733.1">
    <property type="nucleotide sequence ID" value="NZ_SRMP02000001.1"/>
</dbReference>
<sequence length="170" mass="19390">MELREIKQNHMINLFSSQSCVLAAILIGLFSLFMVWLFHSRKSEPVKSPLPHRWQDKVDELGEQQLMGKRRLEEGESVVSAEDFSFVKTAGFDKSAILGDLSDVQQEIKEICLVLEKQDGGKDDFLAMFAIVRDKYPVIAESASIGILNGFIRENVPFHLSVEELENLWY</sequence>
<dbReference type="Proteomes" id="UP001517367">
    <property type="component" value="Unassembled WGS sequence"/>
</dbReference>
<organism evidence="2 3">
    <name type="scientific">Pedobacter helvus</name>
    <dbReference type="NCBI Taxonomy" id="2563444"/>
    <lineage>
        <taxon>Bacteria</taxon>
        <taxon>Pseudomonadati</taxon>
        <taxon>Bacteroidota</taxon>
        <taxon>Sphingobacteriia</taxon>
        <taxon>Sphingobacteriales</taxon>
        <taxon>Sphingobacteriaceae</taxon>
        <taxon>Pedobacter</taxon>
    </lineage>
</organism>
<gene>
    <name evidence="2" type="ORF">E5L68_001995</name>
</gene>